<gene>
    <name evidence="2" type="ORF">GCK72_015243</name>
</gene>
<sequence>MSTVSEFGIGRFIFRTIVFWIIIFSAASVPNFGVFVNLGSSCMSWKEEDELSNITKFGTAGVGDEARGIWLTCLSTSKKHHKIRFPEDEKKMNEQCMGKICRLLLERFLGVRRFDVLRHGLSRWED</sequence>
<evidence type="ECO:0000256" key="1">
    <source>
        <dbReference type="SAM" id="Phobius"/>
    </source>
</evidence>
<reference evidence="2 3" key="1">
    <citation type="submission" date="2019-12" db="EMBL/GenBank/DDBJ databases">
        <title>Chromosome-level assembly of the Caenorhabditis remanei genome.</title>
        <authorList>
            <person name="Teterina A.A."/>
            <person name="Willis J.H."/>
            <person name="Phillips P.C."/>
        </authorList>
    </citation>
    <scope>NUCLEOTIDE SEQUENCE [LARGE SCALE GENOMIC DNA]</scope>
    <source>
        <strain evidence="2 3">PX506</strain>
        <tissue evidence="2">Whole organism</tissue>
    </source>
</reference>
<dbReference type="CTD" id="78775988"/>
<comment type="caution">
    <text evidence="2">The sequence shown here is derived from an EMBL/GenBank/DDBJ whole genome shotgun (WGS) entry which is preliminary data.</text>
</comment>
<keyword evidence="1" id="KW-0812">Transmembrane</keyword>
<name>A0A6A5GWI3_CAERE</name>
<evidence type="ECO:0000313" key="3">
    <source>
        <dbReference type="Proteomes" id="UP000483820"/>
    </source>
</evidence>
<accession>A0A6A5GWI3</accession>
<organism evidence="2 3">
    <name type="scientific">Caenorhabditis remanei</name>
    <name type="common">Caenorhabditis vulgaris</name>
    <dbReference type="NCBI Taxonomy" id="31234"/>
    <lineage>
        <taxon>Eukaryota</taxon>
        <taxon>Metazoa</taxon>
        <taxon>Ecdysozoa</taxon>
        <taxon>Nematoda</taxon>
        <taxon>Chromadorea</taxon>
        <taxon>Rhabditida</taxon>
        <taxon>Rhabditina</taxon>
        <taxon>Rhabditomorpha</taxon>
        <taxon>Rhabditoidea</taxon>
        <taxon>Rhabditidae</taxon>
        <taxon>Peloderinae</taxon>
        <taxon>Caenorhabditis</taxon>
    </lineage>
</organism>
<keyword evidence="1" id="KW-1133">Transmembrane helix</keyword>
<evidence type="ECO:0000313" key="2">
    <source>
        <dbReference type="EMBL" id="KAF1758783.1"/>
    </source>
</evidence>
<dbReference type="GeneID" id="78775988"/>
<dbReference type="AlphaFoldDB" id="A0A6A5GWI3"/>
<feature type="transmembrane region" description="Helical" evidence="1">
    <location>
        <begin position="12"/>
        <end position="36"/>
    </location>
</feature>
<keyword evidence="1" id="KW-0472">Membrane</keyword>
<dbReference type="Proteomes" id="UP000483820">
    <property type="component" value="Chromosome IV"/>
</dbReference>
<dbReference type="RefSeq" id="XP_053585499.1">
    <property type="nucleotide sequence ID" value="XM_053730727.1"/>
</dbReference>
<dbReference type="EMBL" id="WUAV01000004">
    <property type="protein sequence ID" value="KAF1758783.1"/>
    <property type="molecule type" value="Genomic_DNA"/>
</dbReference>
<protein>
    <submittedName>
        <fullName evidence="2">Uncharacterized protein</fullName>
    </submittedName>
</protein>
<dbReference type="KEGG" id="crq:GCK72_015243"/>
<proteinExistence type="predicted"/>